<dbReference type="GO" id="GO:0008448">
    <property type="term" value="F:N-acetylglucosamine-6-phosphate deacetylase activity"/>
    <property type="evidence" value="ECO:0007669"/>
    <property type="project" value="UniProtKB-EC"/>
</dbReference>
<comment type="caution">
    <text evidence="3">The sequence shown here is derived from an EMBL/GenBank/DDBJ whole genome shotgun (WGS) entry which is preliminary data.</text>
</comment>
<gene>
    <name evidence="3" type="ORF">J3R75_003785</name>
</gene>
<evidence type="ECO:0000256" key="1">
    <source>
        <dbReference type="ARBA" id="ARBA00010716"/>
    </source>
</evidence>
<name>A0AAE3VJN1_9BACT</name>
<dbReference type="EMBL" id="JAUSVL010000001">
    <property type="protein sequence ID" value="MDQ0291678.1"/>
    <property type="molecule type" value="Genomic_DNA"/>
</dbReference>
<dbReference type="RefSeq" id="WP_307264812.1">
    <property type="nucleotide sequence ID" value="NZ_JAUSVL010000001.1"/>
</dbReference>
<dbReference type="GO" id="GO:0006046">
    <property type="term" value="P:N-acetylglucosamine catabolic process"/>
    <property type="evidence" value="ECO:0007669"/>
    <property type="project" value="TreeGrafter"/>
</dbReference>
<evidence type="ECO:0000256" key="2">
    <source>
        <dbReference type="ARBA" id="ARBA00022801"/>
    </source>
</evidence>
<dbReference type="Gene3D" id="3.20.20.140">
    <property type="entry name" value="Metal-dependent hydrolases"/>
    <property type="match status" value="1"/>
</dbReference>
<sequence>MKYFDLQVNGAFGVDFSAPGLTADDFCRCAERVLAAGVTRFLPTLITSSWELYQRNLPLLAKAISAHGLDYAVPGFHLEGPFISSEPGAVGAHDPSKTRLPTPTALRELQTMAGGRLRLLTLAAELPGAPETAACAHNLGITVSLGHQLATSAQMAAIHADALTHLGNGLPNMIHRHHNPIWSGLADDELTAMIISDGHHLPAELIHCIIRCKGVDKLVVTSDASSVTGLPPGKYHLMGSNDATLHDNGLLYNDSKQCLVGSASLLPQCADFLRQEKLLTEEDITKVVWTNPHRLLRMDEY</sequence>
<accession>A0AAE3VJN1</accession>
<evidence type="ECO:0000313" key="3">
    <source>
        <dbReference type="EMBL" id="MDQ0291678.1"/>
    </source>
</evidence>
<reference evidence="3" key="1">
    <citation type="submission" date="2023-07" db="EMBL/GenBank/DDBJ databases">
        <title>Genomic Encyclopedia of Type Strains, Phase IV (KMG-IV): sequencing the most valuable type-strain genomes for metagenomic binning, comparative biology and taxonomic classification.</title>
        <authorList>
            <person name="Goeker M."/>
        </authorList>
    </citation>
    <scope>NUCLEOTIDE SEQUENCE</scope>
    <source>
        <strain evidence="3">DSM 24202</strain>
    </source>
</reference>
<organism evidence="3 4">
    <name type="scientific">Oligosphaera ethanolica</name>
    <dbReference type="NCBI Taxonomy" id="760260"/>
    <lineage>
        <taxon>Bacteria</taxon>
        <taxon>Pseudomonadati</taxon>
        <taxon>Lentisphaerota</taxon>
        <taxon>Oligosphaeria</taxon>
        <taxon>Oligosphaerales</taxon>
        <taxon>Oligosphaeraceae</taxon>
        <taxon>Oligosphaera</taxon>
    </lineage>
</organism>
<keyword evidence="2 3" id="KW-0378">Hydrolase</keyword>
<dbReference type="InterPro" id="IPR032466">
    <property type="entry name" value="Metal_Hydrolase"/>
</dbReference>
<dbReference type="EC" id="3.5.1.25" evidence="3"/>
<evidence type="ECO:0000313" key="4">
    <source>
        <dbReference type="Proteomes" id="UP001238163"/>
    </source>
</evidence>
<dbReference type="PANTHER" id="PTHR11113">
    <property type="entry name" value="N-ACETYLGLUCOSAMINE-6-PHOSPHATE DEACETYLASE"/>
    <property type="match status" value="1"/>
</dbReference>
<dbReference type="SUPFAM" id="SSF51556">
    <property type="entry name" value="Metallo-dependent hydrolases"/>
    <property type="match status" value="1"/>
</dbReference>
<dbReference type="PANTHER" id="PTHR11113:SF14">
    <property type="entry name" value="N-ACETYLGLUCOSAMINE-6-PHOSPHATE DEACETYLASE"/>
    <property type="match status" value="1"/>
</dbReference>
<dbReference type="Proteomes" id="UP001238163">
    <property type="component" value="Unassembled WGS sequence"/>
</dbReference>
<proteinExistence type="inferred from homology"/>
<dbReference type="AlphaFoldDB" id="A0AAE3VJN1"/>
<keyword evidence="4" id="KW-1185">Reference proteome</keyword>
<comment type="similarity">
    <text evidence="1">Belongs to the metallo-dependent hydrolases superfamily. NagA family.</text>
</comment>
<protein>
    <submittedName>
        <fullName evidence="3">N-acetylglucosamine-6-phosphate deacetylase</fullName>
        <ecNumber evidence="3">3.5.1.25</ecNumber>
    </submittedName>
</protein>